<proteinExistence type="predicted"/>
<keyword evidence="3" id="KW-1185">Reference proteome</keyword>
<feature type="signal peptide" evidence="1">
    <location>
        <begin position="1"/>
        <end position="18"/>
    </location>
</feature>
<dbReference type="AlphaFoldDB" id="A0A8H3X5Q7"/>
<gene>
    <name evidence="2" type="ORF">F8M41_007421</name>
</gene>
<keyword evidence="1" id="KW-0732">Signal</keyword>
<dbReference type="Proteomes" id="UP000439903">
    <property type="component" value="Unassembled WGS sequence"/>
</dbReference>
<feature type="chain" id="PRO_5034008731" description="Secreted protein" evidence="1">
    <location>
        <begin position="19"/>
        <end position="68"/>
    </location>
</feature>
<organism evidence="2 3">
    <name type="scientific">Gigaspora margarita</name>
    <dbReference type="NCBI Taxonomy" id="4874"/>
    <lineage>
        <taxon>Eukaryota</taxon>
        <taxon>Fungi</taxon>
        <taxon>Fungi incertae sedis</taxon>
        <taxon>Mucoromycota</taxon>
        <taxon>Glomeromycotina</taxon>
        <taxon>Glomeromycetes</taxon>
        <taxon>Diversisporales</taxon>
        <taxon>Gigasporaceae</taxon>
        <taxon>Gigaspora</taxon>
    </lineage>
</organism>
<sequence length="68" mass="7776">MSAISMGLILAMLSGSLASWILLNHISKNSLYLLCHHQIRCVNCFRIHLSCEGRVLGIRYMSLRCYYT</sequence>
<name>A0A8H3X5Q7_GIGMA</name>
<evidence type="ECO:0000256" key="1">
    <source>
        <dbReference type="SAM" id="SignalP"/>
    </source>
</evidence>
<reference evidence="2 3" key="1">
    <citation type="journal article" date="2019" name="Environ. Microbiol.">
        <title>At the nexus of three kingdoms: the genome of the mycorrhizal fungus Gigaspora margarita provides insights into plant, endobacterial and fungal interactions.</title>
        <authorList>
            <person name="Venice F."/>
            <person name="Ghignone S."/>
            <person name="Salvioli di Fossalunga A."/>
            <person name="Amselem J."/>
            <person name="Novero M."/>
            <person name="Xianan X."/>
            <person name="Sedzielewska Toro K."/>
            <person name="Morin E."/>
            <person name="Lipzen A."/>
            <person name="Grigoriev I.V."/>
            <person name="Henrissat B."/>
            <person name="Martin F.M."/>
            <person name="Bonfante P."/>
        </authorList>
    </citation>
    <scope>NUCLEOTIDE SEQUENCE [LARGE SCALE GENOMIC DNA]</scope>
    <source>
        <strain evidence="2 3">BEG34</strain>
    </source>
</reference>
<evidence type="ECO:0000313" key="2">
    <source>
        <dbReference type="EMBL" id="KAF0416434.1"/>
    </source>
</evidence>
<evidence type="ECO:0008006" key="4">
    <source>
        <dbReference type="Google" id="ProtNLM"/>
    </source>
</evidence>
<accession>A0A8H3X5Q7</accession>
<evidence type="ECO:0000313" key="3">
    <source>
        <dbReference type="Proteomes" id="UP000439903"/>
    </source>
</evidence>
<dbReference type="EMBL" id="WTPW01001750">
    <property type="protein sequence ID" value="KAF0416434.1"/>
    <property type="molecule type" value="Genomic_DNA"/>
</dbReference>
<protein>
    <recommendedName>
        <fullName evidence="4">Secreted protein</fullName>
    </recommendedName>
</protein>
<comment type="caution">
    <text evidence="2">The sequence shown here is derived from an EMBL/GenBank/DDBJ whole genome shotgun (WGS) entry which is preliminary data.</text>
</comment>